<comment type="caution">
    <text evidence="1">The sequence shown here is derived from an EMBL/GenBank/DDBJ whole genome shotgun (WGS) entry which is preliminary data.</text>
</comment>
<accession>A0AAN7EBA0</accession>
<proteinExistence type="predicted"/>
<dbReference type="AlphaFoldDB" id="A0AAN7EBA0"/>
<name>A0AAN7EBA0_QUERU</name>
<sequence length="122" mass="14210">MWQYVDHPPQHIGLSKEMVLGTLTCVNDDSNPSLYPPSKKTRLNFEEIWFHMKNNLDAKILLQELRSHIAREECGAAFKGQDHMSRSSRCTFLLLKGMQQTHGKWTLQLNHQMYFSAFFLAV</sequence>
<evidence type="ECO:0000313" key="2">
    <source>
        <dbReference type="Proteomes" id="UP001324115"/>
    </source>
</evidence>
<evidence type="ECO:0000313" key="1">
    <source>
        <dbReference type="EMBL" id="KAK4566996.1"/>
    </source>
</evidence>
<gene>
    <name evidence="1" type="ORF">RGQ29_003016</name>
</gene>
<dbReference type="EMBL" id="JAXUIC010000010">
    <property type="protein sequence ID" value="KAK4566996.1"/>
    <property type="molecule type" value="Genomic_DNA"/>
</dbReference>
<keyword evidence="2" id="KW-1185">Reference proteome</keyword>
<protein>
    <submittedName>
        <fullName evidence="1">Uncharacterized protein</fullName>
    </submittedName>
</protein>
<organism evidence="1 2">
    <name type="scientific">Quercus rubra</name>
    <name type="common">Northern red oak</name>
    <name type="synonym">Quercus borealis</name>
    <dbReference type="NCBI Taxonomy" id="3512"/>
    <lineage>
        <taxon>Eukaryota</taxon>
        <taxon>Viridiplantae</taxon>
        <taxon>Streptophyta</taxon>
        <taxon>Embryophyta</taxon>
        <taxon>Tracheophyta</taxon>
        <taxon>Spermatophyta</taxon>
        <taxon>Magnoliopsida</taxon>
        <taxon>eudicotyledons</taxon>
        <taxon>Gunneridae</taxon>
        <taxon>Pentapetalae</taxon>
        <taxon>rosids</taxon>
        <taxon>fabids</taxon>
        <taxon>Fagales</taxon>
        <taxon>Fagaceae</taxon>
        <taxon>Quercus</taxon>
    </lineage>
</organism>
<dbReference type="Proteomes" id="UP001324115">
    <property type="component" value="Unassembled WGS sequence"/>
</dbReference>
<reference evidence="1 2" key="1">
    <citation type="journal article" date="2023" name="G3 (Bethesda)">
        <title>A haplotype-resolved chromosome-scale genome for Quercus rubra L. provides insights into the genetics of adaptive traits for red oak species.</title>
        <authorList>
            <person name="Kapoor B."/>
            <person name="Jenkins J."/>
            <person name="Schmutz J."/>
            <person name="Zhebentyayeva T."/>
            <person name="Kuelheim C."/>
            <person name="Coggeshall M."/>
            <person name="Heim C."/>
            <person name="Lasky J.R."/>
            <person name="Leites L."/>
            <person name="Islam-Faridi N."/>
            <person name="Romero-Severson J."/>
            <person name="DeLeo V.L."/>
            <person name="Lucas S.M."/>
            <person name="Lazic D."/>
            <person name="Gailing O."/>
            <person name="Carlson J."/>
            <person name="Staton M."/>
        </authorList>
    </citation>
    <scope>NUCLEOTIDE SEQUENCE [LARGE SCALE GENOMIC DNA]</scope>
    <source>
        <strain evidence="1">Pseudo-F2</strain>
    </source>
</reference>